<evidence type="ECO:0000256" key="7">
    <source>
        <dbReference type="RuleBase" id="RU365095"/>
    </source>
</evidence>
<dbReference type="InterPro" id="IPR006148">
    <property type="entry name" value="Glc/Gal-6P_isomerase"/>
</dbReference>
<dbReference type="NCBIfam" id="TIGR01198">
    <property type="entry name" value="pgl"/>
    <property type="match status" value="1"/>
</dbReference>
<dbReference type="InterPro" id="IPR005900">
    <property type="entry name" value="6-phosphogluconolactonase_DevB"/>
</dbReference>
<dbReference type="OrthoDB" id="9810967at2"/>
<feature type="domain" description="Glucosamine/galactosamine-6-phosphate isomerase" evidence="8">
    <location>
        <begin position="7"/>
        <end position="228"/>
    </location>
</feature>
<dbReference type="InterPro" id="IPR039104">
    <property type="entry name" value="6PGL"/>
</dbReference>
<keyword evidence="7" id="KW-0378">Hydrolase</keyword>
<evidence type="ECO:0000256" key="5">
    <source>
        <dbReference type="ARBA" id="ARBA00013198"/>
    </source>
</evidence>
<dbReference type="STRING" id="1477437.SAMN05444682_106172"/>
<keyword evidence="10" id="KW-1185">Reference proteome</keyword>
<dbReference type="InterPro" id="IPR037171">
    <property type="entry name" value="NagB/RpiA_transferase-like"/>
</dbReference>
<dbReference type="AlphaFoldDB" id="A0A1I3LXM6"/>
<dbReference type="UniPathway" id="UPA00115">
    <property type="reaction ID" value="UER00409"/>
</dbReference>
<proteinExistence type="inferred from homology"/>
<dbReference type="PANTHER" id="PTHR11054">
    <property type="entry name" value="6-PHOSPHOGLUCONOLACTONASE"/>
    <property type="match status" value="1"/>
</dbReference>
<reference evidence="9 10" key="1">
    <citation type="submission" date="2016-10" db="EMBL/GenBank/DDBJ databases">
        <authorList>
            <person name="de Groot N.N."/>
        </authorList>
    </citation>
    <scope>NUCLEOTIDE SEQUENCE [LARGE SCALE GENOMIC DNA]</scope>
    <source>
        <strain evidence="9 10">RK1</strain>
    </source>
</reference>
<dbReference type="GO" id="GO:0017057">
    <property type="term" value="F:6-phosphogluconolactonase activity"/>
    <property type="evidence" value="ECO:0007669"/>
    <property type="project" value="UniProtKB-UniRule"/>
</dbReference>
<gene>
    <name evidence="7" type="primary">pgl</name>
    <name evidence="9" type="ORF">SAMN05444682_106172</name>
</gene>
<dbReference type="PANTHER" id="PTHR11054:SF0">
    <property type="entry name" value="6-PHOSPHOGLUCONOLACTONASE"/>
    <property type="match status" value="1"/>
</dbReference>
<protein>
    <recommendedName>
        <fullName evidence="6 7">6-phosphogluconolactonase</fullName>
        <shortName evidence="7">6PGL</shortName>
        <ecNumber evidence="5 7">3.1.1.31</ecNumber>
    </recommendedName>
</protein>
<evidence type="ECO:0000256" key="1">
    <source>
        <dbReference type="ARBA" id="ARBA00000832"/>
    </source>
</evidence>
<dbReference type="Gene3D" id="3.40.50.1360">
    <property type="match status" value="1"/>
</dbReference>
<comment type="function">
    <text evidence="2 7">Hydrolysis of 6-phosphogluconolactone to 6-phosphogluconate.</text>
</comment>
<evidence type="ECO:0000313" key="9">
    <source>
        <dbReference type="EMBL" id="SFI89310.1"/>
    </source>
</evidence>
<evidence type="ECO:0000256" key="4">
    <source>
        <dbReference type="ARBA" id="ARBA00010662"/>
    </source>
</evidence>
<evidence type="ECO:0000259" key="8">
    <source>
        <dbReference type="Pfam" id="PF01182"/>
    </source>
</evidence>
<evidence type="ECO:0000256" key="6">
    <source>
        <dbReference type="ARBA" id="ARBA00020337"/>
    </source>
</evidence>
<dbReference type="EMBL" id="FOQO01000006">
    <property type="protein sequence ID" value="SFI89310.1"/>
    <property type="molecule type" value="Genomic_DNA"/>
</dbReference>
<comment type="catalytic activity">
    <reaction evidence="1 7">
        <text>6-phospho-D-glucono-1,5-lactone + H2O = 6-phospho-D-gluconate + H(+)</text>
        <dbReference type="Rhea" id="RHEA:12556"/>
        <dbReference type="ChEBI" id="CHEBI:15377"/>
        <dbReference type="ChEBI" id="CHEBI:15378"/>
        <dbReference type="ChEBI" id="CHEBI:57955"/>
        <dbReference type="ChEBI" id="CHEBI:58759"/>
        <dbReference type="EC" id="3.1.1.31"/>
    </reaction>
</comment>
<dbReference type="RefSeq" id="WP_090627624.1">
    <property type="nucleotide sequence ID" value="NZ_FOQO01000006.1"/>
</dbReference>
<organism evidence="9 10">
    <name type="scientific">Parapedobacter indicus</name>
    <dbReference type="NCBI Taxonomy" id="1477437"/>
    <lineage>
        <taxon>Bacteria</taxon>
        <taxon>Pseudomonadati</taxon>
        <taxon>Bacteroidota</taxon>
        <taxon>Sphingobacteriia</taxon>
        <taxon>Sphingobacteriales</taxon>
        <taxon>Sphingobacteriaceae</taxon>
        <taxon>Parapedobacter</taxon>
    </lineage>
</organism>
<accession>A0A1I3LXM6</accession>
<sequence length="238" mass="26866">MVRKFDDLQQLNTEAAKLFITAAKAAIAAKGRFTVALTGGTSPVGLYRLLASSPYRDEVQWEQVYIFWGDERWVPLDDERSNARMTFETLLSHVPVPQHQIFPMWGDGASPDEFARKYEQSLHLHLDPEGRFDLILLGMGADGHTASWFPHTGVLHEYDKWVAAYYLHAQDMYRITLTVPLINQAKQIAVIAYGANKADALYEVLQGERNAEQYPAQLLPTADGRITWFVDEAAAARI</sequence>
<dbReference type="Pfam" id="PF01182">
    <property type="entry name" value="Glucosamine_iso"/>
    <property type="match status" value="1"/>
</dbReference>
<comment type="similarity">
    <text evidence="4 7">Belongs to the glucosamine/galactosamine-6-phosphate isomerase family. 6-phosphogluconolactonase subfamily.</text>
</comment>
<dbReference type="CDD" id="cd01400">
    <property type="entry name" value="6PGL"/>
    <property type="match status" value="1"/>
</dbReference>
<dbReference type="SUPFAM" id="SSF100950">
    <property type="entry name" value="NagB/RpiA/CoA transferase-like"/>
    <property type="match status" value="1"/>
</dbReference>
<dbReference type="GO" id="GO:0005975">
    <property type="term" value="P:carbohydrate metabolic process"/>
    <property type="evidence" value="ECO:0007669"/>
    <property type="project" value="UniProtKB-UniRule"/>
</dbReference>
<dbReference type="EC" id="3.1.1.31" evidence="5 7"/>
<evidence type="ECO:0000256" key="3">
    <source>
        <dbReference type="ARBA" id="ARBA00004961"/>
    </source>
</evidence>
<dbReference type="GO" id="GO:0006098">
    <property type="term" value="P:pentose-phosphate shunt"/>
    <property type="evidence" value="ECO:0007669"/>
    <property type="project" value="UniProtKB-UniPathway"/>
</dbReference>
<evidence type="ECO:0000313" key="10">
    <source>
        <dbReference type="Proteomes" id="UP000198670"/>
    </source>
</evidence>
<evidence type="ECO:0000256" key="2">
    <source>
        <dbReference type="ARBA" id="ARBA00002681"/>
    </source>
</evidence>
<name>A0A1I3LXM6_9SPHI</name>
<dbReference type="Proteomes" id="UP000198670">
    <property type="component" value="Unassembled WGS sequence"/>
</dbReference>
<comment type="pathway">
    <text evidence="3 7">Carbohydrate degradation; pentose phosphate pathway; D-ribulose 5-phosphate from D-glucose 6-phosphate (oxidative stage): step 2/3.</text>
</comment>